<organism evidence="2 3">
    <name type="scientific">Hungatella hathewayi</name>
    <dbReference type="NCBI Taxonomy" id="154046"/>
    <lineage>
        <taxon>Bacteria</taxon>
        <taxon>Bacillati</taxon>
        <taxon>Bacillota</taxon>
        <taxon>Clostridia</taxon>
        <taxon>Lachnospirales</taxon>
        <taxon>Lachnospiraceae</taxon>
        <taxon>Hungatella</taxon>
    </lineage>
</organism>
<dbReference type="EMBL" id="WNME01000007">
    <property type="protein sequence ID" value="MUB63890.1"/>
    <property type="molecule type" value="Genomic_DNA"/>
</dbReference>
<accession>A0AAW9WEY7</accession>
<dbReference type="InterPro" id="IPR050194">
    <property type="entry name" value="Glycosyltransferase_grp1"/>
</dbReference>
<evidence type="ECO:0000313" key="3">
    <source>
        <dbReference type="Proteomes" id="UP000434223"/>
    </source>
</evidence>
<evidence type="ECO:0000259" key="1">
    <source>
        <dbReference type="Pfam" id="PF00534"/>
    </source>
</evidence>
<dbReference type="Proteomes" id="UP000434223">
    <property type="component" value="Unassembled WGS sequence"/>
</dbReference>
<evidence type="ECO:0000313" key="2">
    <source>
        <dbReference type="EMBL" id="MUB63890.1"/>
    </source>
</evidence>
<name>A0AAW9WEY7_9FIRM</name>
<dbReference type="RefSeq" id="WP_055652408.1">
    <property type="nucleotide sequence ID" value="NZ_CABJBJ010000053.1"/>
</dbReference>
<dbReference type="GO" id="GO:0016758">
    <property type="term" value="F:hexosyltransferase activity"/>
    <property type="evidence" value="ECO:0007669"/>
    <property type="project" value="TreeGrafter"/>
</dbReference>
<dbReference type="PANTHER" id="PTHR45947:SF3">
    <property type="entry name" value="SULFOQUINOVOSYL TRANSFERASE SQD2"/>
    <property type="match status" value="1"/>
</dbReference>
<proteinExistence type="predicted"/>
<dbReference type="SUPFAM" id="SSF53756">
    <property type="entry name" value="UDP-Glycosyltransferase/glycogen phosphorylase"/>
    <property type="match status" value="1"/>
</dbReference>
<comment type="caution">
    <text evidence="2">The sequence shown here is derived from an EMBL/GenBank/DDBJ whole genome shotgun (WGS) entry which is preliminary data.</text>
</comment>
<sequence>MADNTQEGAQTDCIRVLHFVSTLSRGSGVMSVIMNYYRHIERDKVQFDFLHFIACEDSYMEEIRELGGKIYCIDKPGSSFQSIKQLNSFFRLHAGEYTWLHNHEVYLTFLLSPIAKRYGLEKFIVHCHATKYSDKTLNAVRNQILCLPIRFMKVERFACSEAAGKFLYGEKMLKAGKVFIMHNAIDCEKFRFRPEVRERLRKEMGLDGKFVIGHVGRFERQKNHEFLIEVFAEVKKRRPESILLLVGQGSLESKIKYMVVEKNVEKNVVYLGQRDDVADLLQIIDLFLLPSRFEGLGIVLFEAQTAGIQCMVSNYVPKESSLGNVMYLPLKNAKFSWVNGALKKIKTFDNDLLSRSIVSDNAIQKMNKKGITLQQQAKKLQRLYLVN</sequence>
<feature type="domain" description="Glycosyl transferase family 1" evidence="1">
    <location>
        <begin position="197"/>
        <end position="316"/>
    </location>
</feature>
<dbReference type="Pfam" id="PF00534">
    <property type="entry name" value="Glycos_transf_1"/>
    <property type="match status" value="1"/>
</dbReference>
<gene>
    <name evidence="2" type="ORF">GNE07_12595</name>
</gene>
<dbReference type="Gene3D" id="3.40.50.2000">
    <property type="entry name" value="Glycogen Phosphorylase B"/>
    <property type="match status" value="2"/>
</dbReference>
<protein>
    <submittedName>
        <fullName evidence="2">Glycosyltransferase</fullName>
    </submittedName>
</protein>
<reference evidence="2 3" key="1">
    <citation type="submission" date="2019-09" db="EMBL/GenBank/DDBJ databases">
        <title>Draft genome sequencing of Hungatella hathewayi 123Y-2.</title>
        <authorList>
            <person name="Lv Q."/>
            <person name="Li S."/>
        </authorList>
    </citation>
    <scope>NUCLEOTIDE SEQUENCE [LARGE SCALE GENOMIC DNA]</scope>
    <source>
        <strain evidence="2 3">123Y-2</strain>
    </source>
</reference>
<dbReference type="InterPro" id="IPR001296">
    <property type="entry name" value="Glyco_trans_1"/>
</dbReference>
<dbReference type="PANTHER" id="PTHR45947">
    <property type="entry name" value="SULFOQUINOVOSYL TRANSFERASE SQD2"/>
    <property type="match status" value="1"/>
</dbReference>
<dbReference type="AlphaFoldDB" id="A0AAW9WEY7"/>